<evidence type="ECO:0000259" key="3">
    <source>
        <dbReference type="Pfam" id="PF09972"/>
    </source>
</evidence>
<protein>
    <submittedName>
        <fullName evidence="4">DUF2207 domain-containing protein</fullName>
    </submittedName>
</protein>
<feature type="chain" id="PRO_5042890074" evidence="2">
    <location>
        <begin position="42"/>
        <end position="470"/>
    </location>
</feature>
<feature type="domain" description="DUF2207" evidence="3">
    <location>
        <begin position="67"/>
        <end position="246"/>
    </location>
</feature>
<dbReference type="RefSeq" id="WP_134402578.1">
    <property type="nucleotide sequence ID" value="NZ_SOFY01000005.1"/>
</dbReference>
<feature type="transmembrane region" description="Helical" evidence="1">
    <location>
        <begin position="280"/>
        <end position="299"/>
    </location>
</feature>
<dbReference type="AlphaFoldDB" id="A0AAQ2C8Z3"/>
<dbReference type="EMBL" id="SOFY01000005">
    <property type="protein sequence ID" value="TFC52920.1"/>
    <property type="molecule type" value="Genomic_DNA"/>
</dbReference>
<dbReference type="InterPro" id="IPR018702">
    <property type="entry name" value="DUF2207"/>
</dbReference>
<evidence type="ECO:0000313" key="5">
    <source>
        <dbReference type="Proteomes" id="UP000297403"/>
    </source>
</evidence>
<dbReference type="Proteomes" id="UP000297403">
    <property type="component" value="Unassembled WGS sequence"/>
</dbReference>
<evidence type="ECO:0000256" key="1">
    <source>
        <dbReference type="SAM" id="Phobius"/>
    </source>
</evidence>
<reference evidence="4 5" key="1">
    <citation type="submission" date="2019-03" db="EMBL/GenBank/DDBJ databases">
        <title>Genomics of glacier-inhabiting Cryobacterium strains.</title>
        <authorList>
            <person name="Liu Q."/>
            <person name="Xin Y.-H."/>
        </authorList>
    </citation>
    <scope>NUCLEOTIDE SEQUENCE [LARGE SCALE GENOMIC DNA]</scope>
    <source>
        <strain evidence="5">TMT1-22</strain>
    </source>
</reference>
<name>A0AAQ2C8Z3_9MICO</name>
<sequence length="470" mass="49922">MHGNAPTRHPLRRRGRRFVRVVAALAVATALALGMPLAASADTSDFTFTSFDADYYLSRDDAGHSTLRTVETFVAKFPNFDQNRGMVRLLPNDYNGVPLHTTVESVTDATGAPVNFEALDRGSITEVPLGTDEFVRGSQTYTITYTQQNVVRAFADTKNDELYWDTNGTGFDQPFGSVTARVHVDPGIAEFLTGNYACYSGVQADTTRCEITQTPDAAVPGTTGQLFASSERTLGPRENVTVAIGFQPGTFLQVPASAGYSGDGYSDGGYSDSGVDPATVLAFLVLGVSILGVGAAWGYRRLAVRDARGRGAIIAQYSVPKGYNLLEAADLVNRQKTAIAAQLVSLAVRGKVRILDYPVTRGGGDYTLQLLTREGVDAQESQLLTALFPHGAIGVTREIGAVNSTLATKLSGFLHAAKLSVIARGWRAKAAGRGGHWIGIGMSVVLVPALVILIGMALINGSPQYGEVVP</sequence>
<dbReference type="Pfam" id="PF09972">
    <property type="entry name" value="DUF2207"/>
    <property type="match status" value="1"/>
</dbReference>
<comment type="caution">
    <text evidence="4">The sequence shown here is derived from an EMBL/GenBank/DDBJ whole genome shotgun (WGS) entry which is preliminary data.</text>
</comment>
<proteinExistence type="predicted"/>
<organism evidence="4 5">
    <name type="scientific">Cryobacterium shii</name>
    <dbReference type="NCBI Taxonomy" id="1259235"/>
    <lineage>
        <taxon>Bacteria</taxon>
        <taxon>Bacillati</taxon>
        <taxon>Actinomycetota</taxon>
        <taxon>Actinomycetes</taxon>
        <taxon>Micrococcales</taxon>
        <taxon>Microbacteriaceae</taxon>
        <taxon>Cryobacterium</taxon>
    </lineage>
</organism>
<feature type="signal peptide" evidence="2">
    <location>
        <begin position="1"/>
        <end position="41"/>
    </location>
</feature>
<feature type="transmembrane region" description="Helical" evidence="1">
    <location>
        <begin position="437"/>
        <end position="459"/>
    </location>
</feature>
<evidence type="ECO:0000256" key="2">
    <source>
        <dbReference type="SAM" id="SignalP"/>
    </source>
</evidence>
<keyword evidence="1" id="KW-1133">Transmembrane helix</keyword>
<keyword evidence="2" id="KW-0732">Signal</keyword>
<keyword evidence="5" id="KW-1185">Reference proteome</keyword>
<keyword evidence="1" id="KW-0812">Transmembrane</keyword>
<accession>A0AAQ2C8Z3</accession>
<keyword evidence="1" id="KW-0472">Membrane</keyword>
<evidence type="ECO:0000313" key="4">
    <source>
        <dbReference type="EMBL" id="TFC52920.1"/>
    </source>
</evidence>
<gene>
    <name evidence="4" type="ORF">E3O49_00810</name>
</gene>